<proteinExistence type="predicted"/>
<keyword evidence="2" id="KW-1133">Transmembrane helix</keyword>
<feature type="compositionally biased region" description="Basic and acidic residues" evidence="1">
    <location>
        <begin position="44"/>
        <end position="58"/>
    </location>
</feature>
<name>A0A9D2FU03_9FIRM</name>
<evidence type="ECO:0000313" key="3">
    <source>
        <dbReference type="EMBL" id="HIZ66601.1"/>
    </source>
</evidence>
<evidence type="ECO:0000256" key="1">
    <source>
        <dbReference type="SAM" id="MobiDB-lite"/>
    </source>
</evidence>
<dbReference type="AlphaFoldDB" id="A0A9D2FU03"/>
<reference evidence="3" key="1">
    <citation type="journal article" date="2021" name="PeerJ">
        <title>Extensive microbial diversity within the chicken gut microbiome revealed by metagenomics and culture.</title>
        <authorList>
            <person name="Gilroy R."/>
            <person name="Ravi A."/>
            <person name="Getino M."/>
            <person name="Pursley I."/>
            <person name="Horton D.L."/>
            <person name="Alikhan N.F."/>
            <person name="Baker D."/>
            <person name="Gharbi K."/>
            <person name="Hall N."/>
            <person name="Watson M."/>
            <person name="Adriaenssens E.M."/>
            <person name="Foster-Nyarko E."/>
            <person name="Jarju S."/>
            <person name="Secka A."/>
            <person name="Antonio M."/>
            <person name="Oren A."/>
            <person name="Chaudhuri R.R."/>
            <person name="La Ragione R."/>
            <person name="Hildebrand F."/>
            <person name="Pallen M.J."/>
        </authorList>
    </citation>
    <scope>NUCLEOTIDE SEQUENCE</scope>
    <source>
        <strain evidence="3">1068</strain>
    </source>
</reference>
<dbReference type="EMBL" id="DXBG01000277">
    <property type="protein sequence ID" value="HIZ66601.1"/>
    <property type="molecule type" value="Genomic_DNA"/>
</dbReference>
<organism evidence="3 4">
    <name type="scientific">Candidatus Blautia pullicola</name>
    <dbReference type="NCBI Taxonomy" id="2838498"/>
    <lineage>
        <taxon>Bacteria</taxon>
        <taxon>Bacillati</taxon>
        <taxon>Bacillota</taxon>
        <taxon>Clostridia</taxon>
        <taxon>Lachnospirales</taxon>
        <taxon>Lachnospiraceae</taxon>
        <taxon>Blautia</taxon>
    </lineage>
</organism>
<gene>
    <name evidence="3" type="ORF">H9809_12010</name>
</gene>
<evidence type="ECO:0000256" key="2">
    <source>
        <dbReference type="SAM" id="Phobius"/>
    </source>
</evidence>
<dbReference type="Proteomes" id="UP000824056">
    <property type="component" value="Unassembled WGS sequence"/>
</dbReference>
<comment type="caution">
    <text evidence="3">The sequence shown here is derived from an EMBL/GenBank/DDBJ whole genome shotgun (WGS) entry which is preliminary data.</text>
</comment>
<accession>A0A9D2FU03</accession>
<protein>
    <submittedName>
        <fullName evidence="3">Uncharacterized protein</fullName>
    </submittedName>
</protein>
<sequence>MSRNCRLCGGRLSGGICTECGLDNRKSDEMYQDILNKSSCDGENLTHVHEPDQKEKQRYTYGEQTRKSTAKASYTGNRAGETGKSQKKASAPPRQSAGAGNQRRVENYVPARFNIGRTGYQNFGQKKGASVFLVLVLIFLLVFLIAAGAIKHNSGKSFQHSMEYLEDFDDFDFDYDLGEDLEDYVYDPYENAQDTLKETGEYWSQQMEPGMYMVGVDIPEGEYRVTGSQGSSFEVHDSANYIVDTVRFGSDTDLGEVDAADGVKLFAGALICVDGKNPVTLASENAQTQEIQARTANPLTETVEVNGSLTAGKDFPAGTYDMRVKTGDKFGIVFYHIPSVDEEEYPPSFSVMMEANPTEEYPEYCSLYKNVVLPEGAVIEVEEFTVELVPSQGIVSEDYLAFYSNM</sequence>
<keyword evidence="2" id="KW-0812">Transmembrane</keyword>
<feature type="region of interest" description="Disordered" evidence="1">
    <location>
        <begin position="41"/>
        <end position="103"/>
    </location>
</feature>
<keyword evidence="2" id="KW-0472">Membrane</keyword>
<feature type="transmembrane region" description="Helical" evidence="2">
    <location>
        <begin position="131"/>
        <end position="150"/>
    </location>
</feature>
<reference evidence="3" key="2">
    <citation type="submission" date="2021-04" db="EMBL/GenBank/DDBJ databases">
        <authorList>
            <person name="Gilroy R."/>
        </authorList>
    </citation>
    <scope>NUCLEOTIDE SEQUENCE</scope>
    <source>
        <strain evidence="3">1068</strain>
    </source>
</reference>
<evidence type="ECO:0000313" key="4">
    <source>
        <dbReference type="Proteomes" id="UP000824056"/>
    </source>
</evidence>